<dbReference type="EMBL" id="VUYU01000002">
    <property type="protein sequence ID" value="NHZ32648.1"/>
    <property type="molecule type" value="Genomic_DNA"/>
</dbReference>
<comment type="caution">
    <text evidence="1">The sequence shown here is derived from an EMBL/GenBank/DDBJ whole genome shotgun (WGS) entry which is preliminary data.</text>
</comment>
<name>A0ABX0LDC6_9BURK</name>
<reference evidence="1 2" key="1">
    <citation type="submission" date="2019-09" db="EMBL/GenBank/DDBJ databases">
        <title>Taxonomy of Antarctic Massilia spp.: description of Massilia rubra sp. nov., Massilia aquatica sp. nov., Massilia mucilaginosa sp. nov., Massilia frigida sp. nov. isolated from streams, lakes and regoliths.</title>
        <authorList>
            <person name="Holochova P."/>
            <person name="Sedlacek I."/>
            <person name="Kralova S."/>
            <person name="Maslanova I."/>
            <person name="Busse H.-J."/>
            <person name="Stankova E."/>
            <person name="Vrbovska V."/>
            <person name="Kovarovic V."/>
            <person name="Bartak M."/>
            <person name="Svec P."/>
            <person name="Pantucek R."/>
        </authorList>
    </citation>
    <scope>NUCLEOTIDE SEQUENCE [LARGE SCALE GENOMIC DNA]</scope>
    <source>
        <strain evidence="1 2">CCM 8692</strain>
    </source>
</reference>
<evidence type="ECO:0000313" key="2">
    <source>
        <dbReference type="Proteomes" id="UP000785613"/>
    </source>
</evidence>
<evidence type="ECO:0000313" key="1">
    <source>
        <dbReference type="EMBL" id="NHZ32648.1"/>
    </source>
</evidence>
<accession>A0ABX0LDC6</accession>
<dbReference type="RefSeq" id="WP_167221630.1">
    <property type="nucleotide sequence ID" value="NZ_VUYU01000002.1"/>
</dbReference>
<dbReference type="Proteomes" id="UP000785613">
    <property type="component" value="Unassembled WGS sequence"/>
</dbReference>
<gene>
    <name evidence="1" type="ORF">F0185_03460</name>
</gene>
<sequence>MSGIASVGGIGAGRAGGAGGDAHFGIAGPAAPQQTVPVQRADLTPWEESASLAPDSAAAQATLAPLTRFLGAALTVANPAWSRDPLPGLRALQKRLVDHALALDLAERADSMAAILVVEEAVRLRLRLQQMELLARAGADPATPARAAA</sequence>
<keyword evidence="2" id="KW-1185">Reference proteome</keyword>
<protein>
    <submittedName>
        <fullName evidence="1">Uncharacterized protein</fullName>
    </submittedName>
</protein>
<organism evidence="1 2">
    <name type="scientific">Massilia rubra</name>
    <dbReference type="NCBI Taxonomy" id="2607910"/>
    <lineage>
        <taxon>Bacteria</taxon>
        <taxon>Pseudomonadati</taxon>
        <taxon>Pseudomonadota</taxon>
        <taxon>Betaproteobacteria</taxon>
        <taxon>Burkholderiales</taxon>
        <taxon>Oxalobacteraceae</taxon>
        <taxon>Telluria group</taxon>
        <taxon>Massilia</taxon>
    </lineage>
</organism>
<proteinExistence type="predicted"/>